<sequence>MNNPVQWFEIATTDLERAKEFYAKVFNLEFQFIEMPDSKMYMFGEPNKIGSAGSLVQSKDNKPSAKGTLIYFSCEDVAIEAGRIEEAGGKLLLPKTAIGEFGFFTHFIDTEGNKIGLHSNK</sequence>
<dbReference type="InterPro" id="IPR052164">
    <property type="entry name" value="Anthracycline_SecMetBiosynth"/>
</dbReference>
<proteinExistence type="predicted"/>
<dbReference type="Gene3D" id="3.10.180.10">
    <property type="entry name" value="2,3-Dihydroxybiphenyl 1,2-Dioxygenase, domain 1"/>
    <property type="match status" value="1"/>
</dbReference>
<dbReference type="Pfam" id="PF00903">
    <property type="entry name" value="Glyoxalase"/>
    <property type="match status" value="1"/>
</dbReference>
<protein>
    <recommendedName>
        <fullName evidence="1">VOC domain-containing protein</fullName>
    </recommendedName>
</protein>
<dbReference type="SUPFAM" id="SSF54593">
    <property type="entry name" value="Glyoxalase/Bleomycin resistance protein/Dihydroxybiphenyl dioxygenase"/>
    <property type="match status" value="1"/>
</dbReference>
<organism evidence="2 3">
    <name type="scientific">Arenibacter nanhaiticus</name>
    <dbReference type="NCBI Taxonomy" id="558155"/>
    <lineage>
        <taxon>Bacteria</taxon>
        <taxon>Pseudomonadati</taxon>
        <taxon>Bacteroidota</taxon>
        <taxon>Flavobacteriia</taxon>
        <taxon>Flavobacteriales</taxon>
        <taxon>Flavobacteriaceae</taxon>
        <taxon>Arenibacter</taxon>
    </lineage>
</organism>
<dbReference type="PANTHER" id="PTHR33993:SF2">
    <property type="entry name" value="VOC DOMAIN-CONTAINING PROTEIN"/>
    <property type="match status" value="1"/>
</dbReference>
<feature type="domain" description="VOC" evidence="1">
    <location>
        <begin position="4"/>
        <end position="120"/>
    </location>
</feature>
<dbReference type="EMBL" id="FQYX01000021">
    <property type="protein sequence ID" value="SHJ44423.1"/>
    <property type="molecule type" value="Genomic_DNA"/>
</dbReference>
<dbReference type="InterPro" id="IPR004360">
    <property type="entry name" value="Glyas_Fos-R_dOase_dom"/>
</dbReference>
<reference evidence="2 3" key="1">
    <citation type="submission" date="2016-11" db="EMBL/GenBank/DDBJ databases">
        <authorList>
            <person name="Jaros S."/>
            <person name="Januszkiewicz K."/>
            <person name="Wedrychowicz H."/>
        </authorList>
    </citation>
    <scope>NUCLEOTIDE SEQUENCE [LARGE SCALE GENOMIC DNA]</scope>
    <source>
        <strain evidence="2 3">CGMCC 1.8863</strain>
    </source>
</reference>
<dbReference type="InterPro" id="IPR037523">
    <property type="entry name" value="VOC_core"/>
</dbReference>
<dbReference type="InterPro" id="IPR029068">
    <property type="entry name" value="Glyas_Bleomycin-R_OHBP_Dase"/>
</dbReference>
<name>A0A1M6JCM6_9FLAO</name>
<dbReference type="PROSITE" id="PS51819">
    <property type="entry name" value="VOC"/>
    <property type="match status" value="1"/>
</dbReference>
<accession>A0A1M6JCM6</accession>
<dbReference type="CDD" id="cd07247">
    <property type="entry name" value="SgaA_N_like"/>
    <property type="match status" value="1"/>
</dbReference>
<gene>
    <name evidence="2" type="ORF">SAMN04487911_12151</name>
</gene>
<dbReference type="PANTHER" id="PTHR33993">
    <property type="entry name" value="GLYOXALASE-RELATED"/>
    <property type="match status" value="1"/>
</dbReference>
<dbReference type="Proteomes" id="UP000184231">
    <property type="component" value="Unassembled WGS sequence"/>
</dbReference>
<dbReference type="AlphaFoldDB" id="A0A1M6JCM6"/>
<evidence type="ECO:0000259" key="1">
    <source>
        <dbReference type="PROSITE" id="PS51819"/>
    </source>
</evidence>
<keyword evidence="3" id="KW-1185">Reference proteome</keyword>
<evidence type="ECO:0000313" key="2">
    <source>
        <dbReference type="EMBL" id="SHJ44423.1"/>
    </source>
</evidence>
<dbReference type="STRING" id="558155.SAMN04487911_12151"/>
<dbReference type="RefSeq" id="WP_072765105.1">
    <property type="nucleotide sequence ID" value="NZ_FQYX01000021.1"/>
</dbReference>
<evidence type="ECO:0000313" key="3">
    <source>
        <dbReference type="Proteomes" id="UP000184231"/>
    </source>
</evidence>